<dbReference type="SUPFAM" id="SSF100950">
    <property type="entry name" value="NagB/RpiA/CoA transferase-like"/>
    <property type="match status" value="2"/>
</dbReference>
<sequence>MKHIPVLTPKQAADLVQNNQIIVTGGFVGSCCPETLTKALEKRFLETGEPKNLTLIYAAAQGNRDGSGADHFAHEGMVKRVIGGHWNMVPQLGTMVIDNKIEGYNLPQGTISQLFRDIAGNRVGTITHVGLNTFVDPRNQGGKLNEITKDDIVELIDINGQEKLLYKAFPVHVAFLRGSYADEHGNVTVENEVASLEATSIAQAAKNSGGKVVVQVEKIVKGGTLDPRLVKIPRIYVDAVVVAEEGDHQQCFGHPFDASLTGATQSPLGDTKADCMCTKKIIGRRAALELMEDSVVNLGIGIPEYISRVANEEGIGDYMTLTVEAGPIGGVPQGGSQFGAALNPECILDQAYQFDFYDGGGVDLAFLGLAQADEKGNINVSKFGPRIAGCGGFINITQNAKKVYFCGTFTAGGLKTEIKDGKIKIIQEGKSKKFITEAEQITFSGDYANKTGQPVMYITERAVFELRKDGVYLIEIAPGIDLQKDVLDQMDFAPKMDGEPALMDWRIFRDELMGIKGN</sequence>
<dbReference type="Gene3D" id="3.40.1080.10">
    <property type="entry name" value="Glutaconate Coenzyme A-transferase"/>
    <property type="match status" value="2"/>
</dbReference>
<organism evidence="5">
    <name type="scientific">Eubacterium limosum</name>
    <dbReference type="NCBI Taxonomy" id="1736"/>
    <lineage>
        <taxon>Bacteria</taxon>
        <taxon>Bacillati</taxon>
        <taxon>Bacillota</taxon>
        <taxon>Clostridia</taxon>
        <taxon>Eubacteriales</taxon>
        <taxon>Eubacteriaceae</taxon>
        <taxon>Eubacterium</taxon>
    </lineage>
</organism>
<dbReference type="GO" id="GO:0046952">
    <property type="term" value="P:ketone body catabolic process"/>
    <property type="evidence" value="ECO:0007669"/>
    <property type="project" value="InterPro"/>
</dbReference>
<accession>A0A6N3BV90</accession>
<protein>
    <submittedName>
        <fullName evidence="5">Acetate CoA-transferase YdiF</fullName>
        <ecNumber evidence="5">2.8.3.8</ecNumber>
    </submittedName>
</protein>
<dbReference type="EC" id="2.8.3.8" evidence="5"/>
<dbReference type="Pfam" id="PF01144">
    <property type="entry name" value="CoA_trans"/>
    <property type="match status" value="1"/>
</dbReference>
<dbReference type="PIRSF" id="PIRSF000858">
    <property type="entry name" value="SCOT-t"/>
    <property type="match status" value="1"/>
</dbReference>
<dbReference type="SMART" id="SM00882">
    <property type="entry name" value="CoA_trans"/>
    <property type="match status" value="1"/>
</dbReference>
<proteinExistence type="inferred from homology"/>
<dbReference type="PANTHER" id="PTHR43293:SF1">
    <property type="entry name" value="ACETATE COA-TRANSFERASE YDIF"/>
    <property type="match status" value="1"/>
</dbReference>
<comment type="similarity">
    <text evidence="1 3">Belongs to the 3-oxoacid CoA-transferase family.</text>
</comment>
<dbReference type="PANTHER" id="PTHR43293">
    <property type="entry name" value="ACETATE COA-TRANSFERASE YDIF"/>
    <property type="match status" value="1"/>
</dbReference>
<dbReference type="InterPro" id="IPR004165">
    <property type="entry name" value="CoA_trans_fam_I"/>
</dbReference>
<dbReference type="EMBL" id="CACRTR010000007">
    <property type="protein sequence ID" value="VYU07094.1"/>
    <property type="molecule type" value="Genomic_DNA"/>
</dbReference>
<keyword evidence="2 3" id="KW-0808">Transferase</keyword>
<evidence type="ECO:0000256" key="4">
    <source>
        <dbReference type="PIRSR" id="PIRSR000858-1"/>
    </source>
</evidence>
<dbReference type="GO" id="GO:0008775">
    <property type="term" value="F:acetate CoA-transferase activity"/>
    <property type="evidence" value="ECO:0007669"/>
    <property type="project" value="UniProtKB-EC"/>
</dbReference>
<reference evidence="5" key="1">
    <citation type="submission" date="2019-11" db="EMBL/GenBank/DDBJ databases">
        <authorList>
            <person name="Feng L."/>
        </authorList>
    </citation>
    <scope>NUCLEOTIDE SEQUENCE</scope>
    <source>
        <strain evidence="5">ElimosumLFYP34</strain>
    </source>
</reference>
<dbReference type="AlphaFoldDB" id="A0A6N3BV90"/>
<dbReference type="InterPro" id="IPR037171">
    <property type="entry name" value="NagB/RpiA_transferase-like"/>
</dbReference>
<dbReference type="InterPro" id="IPR014388">
    <property type="entry name" value="3-oxoacid_CoA-transferase"/>
</dbReference>
<evidence type="ECO:0000256" key="3">
    <source>
        <dbReference type="PIRNR" id="PIRNR000858"/>
    </source>
</evidence>
<dbReference type="PROSITE" id="PS51257">
    <property type="entry name" value="PROKAR_LIPOPROTEIN"/>
    <property type="match status" value="1"/>
</dbReference>
<evidence type="ECO:0000256" key="2">
    <source>
        <dbReference type="ARBA" id="ARBA00022679"/>
    </source>
</evidence>
<name>A0A6N3BV90_EUBLI</name>
<evidence type="ECO:0000256" key="1">
    <source>
        <dbReference type="ARBA" id="ARBA00007154"/>
    </source>
</evidence>
<gene>
    <name evidence="5" type="primary">ydiF</name>
    <name evidence="5" type="ORF">ELLFYP34_02608</name>
</gene>
<feature type="active site" description="5-glutamyl coenzyme A thioester intermediate" evidence="4">
    <location>
        <position position="324"/>
    </location>
</feature>
<evidence type="ECO:0000313" key="5">
    <source>
        <dbReference type="EMBL" id="VYU07094.1"/>
    </source>
</evidence>